<evidence type="ECO:0000256" key="2">
    <source>
        <dbReference type="SAM" id="SignalP"/>
    </source>
</evidence>
<reference evidence="5" key="1">
    <citation type="submission" date="2017-04" db="EMBL/GenBank/DDBJ databases">
        <authorList>
            <person name="Varghese N."/>
            <person name="Submissions S."/>
        </authorList>
    </citation>
    <scope>NUCLEOTIDE SEQUENCE [LARGE SCALE GENOMIC DNA]</scope>
    <source>
        <strain evidence="5">B4P</strain>
    </source>
</reference>
<dbReference type="InterPro" id="IPR011250">
    <property type="entry name" value="OMP/PagP_B-barrel"/>
</dbReference>
<dbReference type="STRING" id="464029.SAMN02982989_4678"/>
<organism evidence="4 5">
    <name type="scientific">Xaviernesmea oryzae</name>
    <dbReference type="NCBI Taxonomy" id="464029"/>
    <lineage>
        <taxon>Bacteria</taxon>
        <taxon>Pseudomonadati</taxon>
        <taxon>Pseudomonadota</taxon>
        <taxon>Alphaproteobacteria</taxon>
        <taxon>Hyphomicrobiales</taxon>
        <taxon>Rhizobiaceae</taxon>
        <taxon>Rhizobium/Agrobacterium group</taxon>
        <taxon>Xaviernesmea</taxon>
    </lineage>
</organism>
<dbReference type="OrthoDB" id="5643626at2"/>
<feature type="signal peptide" evidence="2">
    <location>
        <begin position="1"/>
        <end position="20"/>
    </location>
</feature>
<keyword evidence="1 2" id="KW-0732">Signal</keyword>
<dbReference type="Pfam" id="PF13505">
    <property type="entry name" value="OMP_b-brl"/>
    <property type="match status" value="1"/>
</dbReference>
<name>A0A1X7CW63_9HYPH</name>
<evidence type="ECO:0000256" key="1">
    <source>
        <dbReference type="ARBA" id="ARBA00022729"/>
    </source>
</evidence>
<accession>A0A1X7CW63</accession>
<dbReference type="Gene3D" id="2.40.160.20">
    <property type="match status" value="1"/>
</dbReference>
<dbReference type="SUPFAM" id="SSF56925">
    <property type="entry name" value="OMPA-like"/>
    <property type="match status" value="1"/>
</dbReference>
<evidence type="ECO:0000313" key="4">
    <source>
        <dbReference type="EMBL" id="SMF04291.1"/>
    </source>
</evidence>
<dbReference type="EMBL" id="FXAF01000002">
    <property type="protein sequence ID" value="SMF04291.1"/>
    <property type="molecule type" value="Genomic_DNA"/>
</dbReference>
<protein>
    <submittedName>
        <fullName evidence="4">Opacity protein</fullName>
    </submittedName>
</protein>
<dbReference type="InterPro" id="IPR027385">
    <property type="entry name" value="Beta-barrel_OMP"/>
</dbReference>
<evidence type="ECO:0000313" key="5">
    <source>
        <dbReference type="Proteomes" id="UP000192903"/>
    </source>
</evidence>
<feature type="domain" description="Outer membrane protein beta-barrel" evidence="3">
    <location>
        <begin position="12"/>
        <end position="258"/>
    </location>
</feature>
<feature type="chain" id="PRO_5012665571" evidence="2">
    <location>
        <begin position="21"/>
        <end position="277"/>
    </location>
</feature>
<proteinExistence type="predicted"/>
<dbReference type="RefSeq" id="WP_085420099.1">
    <property type="nucleotide sequence ID" value="NZ_FXAF01000002.1"/>
</dbReference>
<dbReference type="AlphaFoldDB" id="A0A1X7CW63"/>
<evidence type="ECO:0000259" key="3">
    <source>
        <dbReference type="Pfam" id="PF13505"/>
    </source>
</evidence>
<gene>
    <name evidence="4" type="ORF">SAMN02982989_4678</name>
</gene>
<sequence length="277" mass="29896">MRKFLAGAFALALTANTASSADLYEPQPEPILDAPEVTVQEASGWYLRGDVGYSFKRSRGVEFYQGSATPGIALADFTRSSLRDSFTLGGGVGYQINSYLRTDVTFDYFTKSKFSGGTTGICGGVTCTSSDRSDMQAYSLMANVYVDLGTYGYFTPYVGGGIGGTYVKWNRLRNTICDDPGVPGCYSSEHEGKGRWRFTAALMAGASVDITCNLKADLGYRFRYVDGGDMFGYAVGGGPGRDKGFYSHEARVGARYVFGGCDTPVAYEPPPEPIVYK</sequence>
<dbReference type="Proteomes" id="UP000192903">
    <property type="component" value="Unassembled WGS sequence"/>
</dbReference>
<keyword evidence="5" id="KW-1185">Reference proteome</keyword>